<name>A0ABT4M879_9NOCA</name>
<evidence type="ECO:0000259" key="1">
    <source>
        <dbReference type="Pfam" id="PF01571"/>
    </source>
</evidence>
<dbReference type="SUPFAM" id="SSF103025">
    <property type="entry name" value="Folate-binding domain"/>
    <property type="match status" value="1"/>
</dbReference>
<dbReference type="InterPro" id="IPR006222">
    <property type="entry name" value="GCVT_N"/>
</dbReference>
<evidence type="ECO:0000313" key="3">
    <source>
        <dbReference type="Proteomes" id="UP001081071"/>
    </source>
</evidence>
<dbReference type="PANTHER" id="PTHR43757">
    <property type="entry name" value="AMINOMETHYLTRANSFERASE"/>
    <property type="match status" value="1"/>
</dbReference>
<evidence type="ECO:0000313" key="2">
    <source>
        <dbReference type="EMBL" id="MCZ4517155.1"/>
    </source>
</evidence>
<dbReference type="Proteomes" id="UP001081071">
    <property type="component" value="Unassembled WGS sequence"/>
</dbReference>
<feature type="domain" description="GCVT N-terminal" evidence="1">
    <location>
        <begin position="45"/>
        <end position="272"/>
    </location>
</feature>
<dbReference type="EMBL" id="JAPWIJ010000001">
    <property type="protein sequence ID" value="MCZ4517155.1"/>
    <property type="molecule type" value="Genomic_DNA"/>
</dbReference>
<sequence>MRHRHVGRTRIVGIRLHSNSLDPLARRLDRTTEPIHRNERPTTMSTNDYRIVREAAGVYPIAAPLIHLEGDERLALLDTFLSKSSDFADPDTTREALALRADGSPFALVLQVEGDEDTWLIPRTPITDAEVTEYVGALEIPEGVSVTVAPEGWSAIAVEGPLAPRVAENFVDGDIEDLLLHSVVDIERESGDGQGRLARVGTTGEYGYLLLTTDGEADLAQFVELATAVDGGAVGPDGLARVRAEAGMPYYDHGFATLSVAEADLSWIVDWERIGEFLGSDELVRPAADSPKLTPVVTAPGTRIAAGAPVIADGERIGTIVWTAAAGNDTEELAFALLDDPFVVPALDVTIDEVTAVTVTLPRVLSRSSAGASA</sequence>
<dbReference type="InterPro" id="IPR028896">
    <property type="entry name" value="GcvT/YgfZ/DmdA"/>
</dbReference>
<proteinExistence type="predicted"/>
<dbReference type="PANTHER" id="PTHR43757:SF2">
    <property type="entry name" value="AMINOMETHYLTRANSFERASE, MITOCHONDRIAL"/>
    <property type="match status" value="1"/>
</dbReference>
<dbReference type="InterPro" id="IPR027266">
    <property type="entry name" value="TrmE/GcvT-like"/>
</dbReference>
<dbReference type="Gene3D" id="3.30.1360.120">
    <property type="entry name" value="Probable tRNA modification gtpase trme, domain 1"/>
    <property type="match status" value="1"/>
</dbReference>
<dbReference type="Pfam" id="PF01571">
    <property type="entry name" value="GCV_T"/>
    <property type="match status" value="1"/>
</dbReference>
<protein>
    <recommendedName>
        <fullName evidence="1">GCVT N-terminal domain-containing protein</fullName>
    </recommendedName>
</protein>
<organism evidence="2 3">
    <name type="scientific">Rhodococcus ruber</name>
    <dbReference type="NCBI Taxonomy" id="1830"/>
    <lineage>
        <taxon>Bacteria</taxon>
        <taxon>Bacillati</taxon>
        <taxon>Actinomycetota</taxon>
        <taxon>Actinomycetes</taxon>
        <taxon>Mycobacteriales</taxon>
        <taxon>Nocardiaceae</taxon>
        <taxon>Rhodococcus</taxon>
    </lineage>
</organism>
<comment type="caution">
    <text evidence="2">The sequence shown here is derived from an EMBL/GenBank/DDBJ whole genome shotgun (WGS) entry which is preliminary data.</text>
</comment>
<gene>
    <name evidence="2" type="ORF">O4220_01410</name>
</gene>
<accession>A0ABT4M879</accession>
<keyword evidence="3" id="KW-1185">Reference proteome</keyword>
<reference evidence="2" key="1">
    <citation type="submission" date="2022-12" db="EMBL/GenBank/DDBJ databases">
        <authorList>
            <person name="Krivoruchko A.V."/>
            <person name="Elkin A."/>
        </authorList>
    </citation>
    <scope>NUCLEOTIDE SEQUENCE</scope>
    <source>
        <strain evidence="2">IEGM 1391</strain>
    </source>
</reference>